<reference evidence="2" key="1">
    <citation type="submission" date="2015-09" db="EMBL/GenBank/DDBJ databases">
        <authorList>
            <consortium name="Pathogen Informatics"/>
        </authorList>
    </citation>
    <scope>NUCLEOTIDE SEQUENCE [LARGE SCALE GENOMIC DNA]</scope>
    <source>
        <strain evidence="2">Lake Konstanz</strain>
    </source>
</reference>
<sequence>MQRSYFKDAEGKSVYIDHAYGDLADRTHSLMVGSNRMELTLSTFPPNPRPVFKCHVITANTKKVFSWIKETAGHAKEHAVREDMPNGRRYWYSYGIFLRGVNFVCRDMRELLDAMLICEIARKIPCIIVHSDGLSIANNLRGHHLDVAGKVRTPETARDVAERAIDILVGEFQCTVDGSVLVVLLDTRACEMWYITFFQECFSQFYTVVKVFFSDVSRKSMCDPEDVEAINPLYTKFLASMPPMESLSDARLKTDTAQFLGFQASKSGWCF</sequence>
<dbReference type="AlphaFoldDB" id="A0A0S4IXR3"/>
<dbReference type="Proteomes" id="UP000051952">
    <property type="component" value="Unassembled WGS sequence"/>
</dbReference>
<accession>A0A0S4IXR3</accession>
<proteinExistence type="predicted"/>
<gene>
    <name evidence="1" type="ORF">BSAL_79545</name>
</gene>
<name>A0A0S4IXR3_BODSA</name>
<protein>
    <submittedName>
        <fullName evidence="1">Uncharacterized protein</fullName>
    </submittedName>
</protein>
<keyword evidence="2" id="KW-1185">Reference proteome</keyword>
<evidence type="ECO:0000313" key="1">
    <source>
        <dbReference type="EMBL" id="CUG44432.1"/>
    </source>
</evidence>
<organism evidence="1 2">
    <name type="scientific">Bodo saltans</name>
    <name type="common">Flagellated protozoan</name>
    <dbReference type="NCBI Taxonomy" id="75058"/>
    <lineage>
        <taxon>Eukaryota</taxon>
        <taxon>Discoba</taxon>
        <taxon>Euglenozoa</taxon>
        <taxon>Kinetoplastea</taxon>
        <taxon>Metakinetoplastina</taxon>
        <taxon>Eubodonida</taxon>
        <taxon>Bodonidae</taxon>
        <taxon>Bodo</taxon>
    </lineage>
</organism>
<dbReference type="VEuPathDB" id="TriTrypDB:BSAL_79545"/>
<evidence type="ECO:0000313" key="2">
    <source>
        <dbReference type="Proteomes" id="UP000051952"/>
    </source>
</evidence>
<dbReference type="EMBL" id="CYKH01000813">
    <property type="protein sequence ID" value="CUG44432.1"/>
    <property type="molecule type" value="Genomic_DNA"/>
</dbReference>